<evidence type="ECO:0000313" key="1">
    <source>
        <dbReference type="EMBL" id="SEM23758.1"/>
    </source>
</evidence>
<evidence type="ECO:0000313" key="2">
    <source>
        <dbReference type="Proteomes" id="UP000198744"/>
    </source>
</evidence>
<organism evidence="1 2">
    <name type="scientific">Syntrophus gentianae</name>
    <dbReference type="NCBI Taxonomy" id="43775"/>
    <lineage>
        <taxon>Bacteria</taxon>
        <taxon>Pseudomonadati</taxon>
        <taxon>Thermodesulfobacteriota</taxon>
        <taxon>Syntrophia</taxon>
        <taxon>Syntrophales</taxon>
        <taxon>Syntrophaceae</taxon>
        <taxon>Syntrophus</taxon>
    </lineage>
</organism>
<proteinExistence type="predicted"/>
<dbReference type="EMBL" id="FOBS01000007">
    <property type="protein sequence ID" value="SEM23758.1"/>
    <property type="molecule type" value="Genomic_DNA"/>
</dbReference>
<name>A0A1H7WRT7_9BACT</name>
<dbReference type="AlphaFoldDB" id="A0A1H7WRT7"/>
<accession>A0A1H7WRT7</accession>
<gene>
    <name evidence="1" type="ORF">SAMN04489760_107113</name>
</gene>
<dbReference type="Proteomes" id="UP000198744">
    <property type="component" value="Unassembled WGS sequence"/>
</dbReference>
<sequence>MTMDDRTAFMKEVQTRFEKKVKENEISVLEHWKEQLDKILAMKPDGIASLQLQIKKTSEMMGNRIKILKKA</sequence>
<reference evidence="1 2" key="1">
    <citation type="submission" date="2016-10" db="EMBL/GenBank/DDBJ databases">
        <authorList>
            <person name="de Groot N.N."/>
        </authorList>
    </citation>
    <scope>NUCLEOTIDE SEQUENCE [LARGE SCALE GENOMIC DNA]</scope>
    <source>
        <strain evidence="1 2">DSM 8423</strain>
    </source>
</reference>
<dbReference type="STRING" id="43775.SAMN04489760_107113"/>
<keyword evidence="2" id="KW-1185">Reference proteome</keyword>
<protein>
    <submittedName>
        <fullName evidence="1">Uncharacterized protein</fullName>
    </submittedName>
</protein>